<protein>
    <submittedName>
        <fullName evidence="1">Uncharacterized protein</fullName>
    </submittedName>
</protein>
<organism evidence="1 2">
    <name type="scientific">Dendrobium catenatum</name>
    <dbReference type="NCBI Taxonomy" id="906689"/>
    <lineage>
        <taxon>Eukaryota</taxon>
        <taxon>Viridiplantae</taxon>
        <taxon>Streptophyta</taxon>
        <taxon>Embryophyta</taxon>
        <taxon>Tracheophyta</taxon>
        <taxon>Spermatophyta</taxon>
        <taxon>Magnoliopsida</taxon>
        <taxon>Liliopsida</taxon>
        <taxon>Asparagales</taxon>
        <taxon>Orchidaceae</taxon>
        <taxon>Epidendroideae</taxon>
        <taxon>Malaxideae</taxon>
        <taxon>Dendrobiinae</taxon>
        <taxon>Dendrobium</taxon>
    </lineage>
</organism>
<accession>A0A2I0VGC7</accession>
<keyword evidence="2" id="KW-1185">Reference proteome</keyword>
<dbReference type="AlphaFoldDB" id="A0A2I0VGC7"/>
<name>A0A2I0VGC7_9ASPA</name>
<evidence type="ECO:0000313" key="1">
    <source>
        <dbReference type="EMBL" id="PKU62469.1"/>
    </source>
</evidence>
<dbReference type="Proteomes" id="UP000233837">
    <property type="component" value="Unassembled WGS sequence"/>
</dbReference>
<sequence>MKKKKKPYFICHVCSLFRLFAFSSLALPDVPISWRLLLVREAGSHHRRGLLVHEDRRKVSLVLLVRHIFFDLELRTSSLLSAYLLRFAKTEATNKVPMMGKGKETLEILDRMKNLVSLSSPSKNLLSKVGNDPEASSSTSFKLKNPNNGLGGLANAWSNNQHIKVPLINLDRVEDEDSDVVKLEMDKVSKKCQAPVINFPIELAIVDRIPVLLEDGEINPNKEIFDVEEALNANTTHQKDLVGEYINSPKHDRCKIGKSVSVNDGEAVETIVTSVPNLEHGECAMASHWACKEIVKNKNKLIDKEVDLNNKDGGEGVSDILKDVRDLENVNQVVITPLTKTNKLNGKEALFEDGKFQLRSKSNQLKKKLNKETNLFGPIKGSLRGRKMGVLGGSI</sequence>
<dbReference type="EMBL" id="KZ503645">
    <property type="protein sequence ID" value="PKU62469.1"/>
    <property type="molecule type" value="Genomic_DNA"/>
</dbReference>
<gene>
    <name evidence="1" type="ORF">MA16_Dca023974</name>
</gene>
<proteinExistence type="predicted"/>
<evidence type="ECO:0000313" key="2">
    <source>
        <dbReference type="Proteomes" id="UP000233837"/>
    </source>
</evidence>
<reference evidence="1 2" key="1">
    <citation type="journal article" date="2016" name="Sci. Rep.">
        <title>The Dendrobium catenatum Lindl. genome sequence provides insights into polysaccharide synthase, floral development and adaptive evolution.</title>
        <authorList>
            <person name="Zhang G.Q."/>
            <person name="Xu Q."/>
            <person name="Bian C."/>
            <person name="Tsai W.C."/>
            <person name="Yeh C.M."/>
            <person name="Liu K.W."/>
            <person name="Yoshida K."/>
            <person name="Zhang L.S."/>
            <person name="Chang S.B."/>
            <person name="Chen F."/>
            <person name="Shi Y."/>
            <person name="Su Y.Y."/>
            <person name="Zhang Y.Q."/>
            <person name="Chen L.J."/>
            <person name="Yin Y."/>
            <person name="Lin M."/>
            <person name="Huang H."/>
            <person name="Deng H."/>
            <person name="Wang Z.W."/>
            <person name="Zhu S.L."/>
            <person name="Zhao X."/>
            <person name="Deng C."/>
            <person name="Niu S.C."/>
            <person name="Huang J."/>
            <person name="Wang M."/>
            <person name="Liu G.H."/>
            <person name="Yang H.J."/>
            <person name="Xiao X.J."/>
            <person name="Hsiao Y.Y."/>
            <person name="Wu W.L."/>
            <person name="Chen Y.Y."/>
            <person name="Mitsuda N."/>
            <person name="Ohme-Takagi M."/>
            <person name="Luo Y.B."/>
            <person name="Van de Peer Y."/>
            <person name="Liu Z.J."/>
        </authorList>
    </citation>
    <scope>NUCLEOTIDE SEQUENCE [LARGE SCALE GENOMIC DNA]</scope>
    <source>
        <tissue evidence="1">The whole plant</tissue>
    </source>
</reference>
<reference evidence="1 2" key="2">
    <citation type="journal article" date="2017" name="Nature">
        <title>The Apostasia genome and the evolution of orchids.</title>
        <authorList>
            <person name="Zhang G.Q."/>
            <person name="Liu K.W."/>
            <person name="Li Z."/>
            <person name="Lohaus R."/>
            <person name="Hsiao Y.Y."/>
            <person name="Niu S.C."/>
            <person name="Wang J.Y."/>
            <person name="Lin Y.C."/>
            <person name="Xu Q."/>
            <person name="Chen L.J."/>
            <person name="Yoshida K."/>
            <person name="Fujiwara S."/>
            <person name="Wang Z.W."/>
            <person name="Zhang Y.Q."/>
            <person name="Mitsuda N."/>
            <person name="Wang M."/>
            <person name="Liu G.H."/>
            <person name="Pecoraro L."/>
            <person name="Huang H.X."/>
            <person name="Xiao X.J."/>
            <person name="Lin M."/>
            <person name="Wu X.Y."/>
            <person name="Wu W.L."/>
            <person name="Chen Y.Y."/>
            <person name="Chang S.B."/>
            <person name="Sakamoto S."/>
            <person name="Ohme-Takagi M."/>
            <person name="Yagi M."/>
            <person name="Zeng S.J."/>
            <person name="Shen C.Y."/>
            <person name="Yeh C.M."/>
            <person name="Luo Y.B."/>
            <person name="Tsai W.C."/>
            <person name="Van de Peer Y."/>
            <person name="Liu Z.J."/>
        </authorList>
    </citation>
    <scope>NUCLEOTIDE SEQUENCE [LARGE SCALE GENOMIC DNA]</scope>
    <source>
        <tissue evidence="1">The whole plant</tissue>
    </source>
</reference>